<name>A0AAV4GXR0_9GAST</name>
<gene>
    <name evidence="2" type="ORF">ElyMa_000825200</name>
</gene>
<proteinExistence type="predicted"/>
<accession>A0AAV4GXR0</accession>
<dbReference type="Proteomes" id="UP000762676">
    <property type="component" value="Unassembled WGS sequence"/>
</dbReference>
<comment type="caution">
    <text evidence="2">The sequence shown here is derived from an EMBL/GenBank/DDBJ whole genome shotgun (WGS) entry which is preliminary data.</text>
</comment>
<keyword evidence="3" id="KW-1185">Reference proteome</keyword>
<feature type="region of interest" description="Disordered" evidence="1">
    <location>
        <begin position="29"/>
        <end position="63"/>
    </location>
</feature>
<protein>
    <submittedName>
        <fullName evidence="2">Uncharacterized protein</fullName>
    </submittedName>
</protein>
<feature type="region of interest" description="Disordered" evidence="1">
    <location>
        <begin position="122"/>
        <end position="145"/>
    </location>
</feature>
<sequence>MTARTSSVARQDRRGRYWCERGLTARGQARRQVRPCWPASPAGQADTGCRPADKPGEPGTSPQSHKFTYRYIHVCQTQTAFFYTLAVTDTQTVRLCQRHPHMRSESLNFPSVRPSMHLSTSRQAWPGRGAEGLAGRPPLATSSGQLQLTQSSVKSLFTRTCVLPITLQRAAIVRAEAESIAAGIIG</sequence>
<dbReference type="EMBL" id="BMAT01001697">
    <property type="protein sequence ID" value="GFR90698.1"/>
    <property type="molecule type" value="Genomic_DNA"/>
</dbReference>
<evidence type="ECO:0000313" key="3">
    <source>
        <dbReference type="Proteomes" id="UP000762676"/>
    </source>
</evidence>
<evidence type="ECO:0000256" key="1">
    <source>
        <dbReference type="SAM" id="MobiDB-lite"/>
    </source>
</evidence>
<organism evidence="2 3">
    <name type="scientific">Elysia marginata</name>
    <dbReference type="NCBI Taxonomy" id="1093978"/>
    <lineage>
        <taxon>Eukaryota</taxon>
        <taxon>Metazoa</taxon>
        <taxon>Spiralia</taxon>
        <taxon>Lophotrochozoa</taxon>
        <taxon>Mollusca</taxon>
        <taxon>Gastropoda</taxon>
        <taxon>Heterobranchia</taxon>
        <taxon>Euthyneura</taxon>
        <taxon>Panpulmonata</taxon>
        <taxon>Sacoglossa</taxon>
        <taxon>Placobranchoidea</taxon>
        <taxon>Plakobranchidae</taxon>
        <taxon>Elysia</taxon>
    </lineage>
</organism>
<evidence type="ECO:0000313" key="2">
    <source>
        <dbReference type="EMBL" id="GFR90698.1"/>
    </source>
</evidence>
<dbReference type="AlphaFoldDB" id="A0AAV4GXR0"/>
<reference evidence="2 3" key="1">
    <citation type="journal article" date="2021" name="Elife">
        <title>Chloroplast acquisition without the gene transfer in kleptoplastic sea slugs, Plakobranchus ocellatus.</title>
        <authorList>
            <person name="Maeda T."/>
            <person name="Takahashi S."/>
            <person name="Yoshida T."/>
            <person name="Shimamura S."/>
            <person name="Takaki Y."/>
            <person name="Nagai Y."/>
            <person name="Toyoda A."/>
            <person name="Suzuki Y."/>
            <person name="Arimoto A."/>
            <person name="Ishii H."/>
            <person name="Satoh N."/>
            <person name="Nishiyama T."/>
            <person name="Hasebe M."/>
            <person name="Maruyama T."/>
            <person name="Minagawa J."/>
            <person name="Obokata J."/>
            <person name="Shigenobu S."/>
        </authorList>
    </citation>
    <scope>NUCLEOTIDE SEQUENCE [LARGE SCALE GENOMIC DNA]</scope>
</reference>